<dbReference type="InterPro" id="IPR023393">
    <property type="entry name" value="START-like_dom_sf"/>
</dbReference>
<dbReference type="Proteomes" id="UP000824540">
    <property type="component" value="Unassembled WGS sequence"/>
</dbReference>
<dbReference type="EMBL" id="JAFBMS010000420">
    <property type="protein sequence ID" value="KAG9330943.1"/>
    <property type="molecule type" value="Genomic_DNA"/>
</dbReference>
<evidence type="ECO:0000313" key="3">
    <source>
        <dbReference type="Proteomes" id="UP000824540"/>
    </source>
</evidence>
<dbReference type="SUPFAM" id="SSF55961">
    <property type="entry name" value="Bet v1-like"/>
    <property type="match status" value="1"/>
</dbReference>
<comment type="caution">
    <text evidence="2">The sequence shown here is derived from an EMBL/GenBank/DDBJ whole genome shotgun (WGS) entry which is preliminary data.</text>
</comment>
<dbReference type="Pfam" id="PF02121">
    <property type="entry name" value="IP_trans"/>
    <property type="match status" value="1"/>
</dbReference>
<evidence type="ECO:0000313" key="2">
    <source>
        <dbReference type="EMBL" id="KAG9330943.1"/>
    </source>
</evidence>
<reference evidence="2" key="1">
    <citation type="thesis" date="2021" institute="BYU ScholarsArchive" country="Provo, UT, USA">
        <title>Applications of and Algorithms for Genome Assembly and Genomic Analyses with an Emphasis on Marine Teleosts.</title>
        <authorList>
            <person name="Pickett B.D."/>
        </authorList>
    </citation>
    <scope>NUCLEOTIDE SEQUENCE</scope>
    <source>
        <strain evidence="2">HI-2016</strain>
    </source>
</reference>
<dbReference type="AlphaFoldDB" id="A0A8T2MTF4"/>
<keyword evidence="3" id="KW-1185">Reference proteome</keyword>
<sequence length="326" mass="35437">MQGRGVPPQDSQQMAVAELTLDQCHSMPHKVKAQVLSCESFAYLPTLSAGPLQPVIGGLHCDLSWLAGCLQVCEEVVSFRIPESESVVESAAPFRVCGRGLLKQDSGLGELVLDQRVVEQEFCGKVPTFVKMIAPEGALVFHEKAWNAYPYCRTTACFFNTAPPGLELNLQTLPPTGLELNLQTLWPSRTGVKPADTAPYRTGVKPADTAALQDWRLELNLQTLRPSRTGVKPADTAALQDWRLELNLQTLRPSRAGVKPADTAALQDWRLELNLQTLRPSRTGVKPADTAALQTGKCSTSDAAKRSTITWPQQTGSASSLFAANF</sequence>
<accession>A0A8T2MTF4</accession>
<protein>
    <recommendedName>
        <fullName evidence="1">Phosphatidylinositol transfer protein N-terminal domain-containing protein</fullName>
    </recommendedName>
</protein>
<gene>
    <name evidence="2" type="ORF">JZ751_021449</name>
</gene>
<feature type="domain" description="Phosphatidylinositol transfer protein N-terminal" evidence="1">
    <location>
        <begin position="124"/>
        <end position="156"/>
    </location>
</feature>
<name>A0A8T2MTF4_9TELE</name>
<proteinExistence type="predicted"/>
<dbReference type="Gene3D" id="3.30.530.20">
    <property type="match status" value="1"/>
</dbReference>
<organism evidence="2 3">
    <name type="scientific">Albula glossodonta</name>
    <name type="common">roundjaw bonefish</name>
    <dbReference type="NCBI Taxonomy" id="121402"/>
    <lineage>
        <taxon>Eukaryota</taxon>
        <taxon>Metazoa</taxon>
        <taxon>Chordata</taxon>
        <taxon>Craniata</taxon>
        <taxon>Vertebrata</taxon>
        <taxon>Euteleostomi</taxon>
        <taxon>Actinopterygii</taxon>
        <taxon>Neopterygii</taxon>
        <taxon>Teleostei</taxon>
        <taxon>Albuliformes</taxon>
        <taxon>Albulidae</taxon>
        <taxon>Albula</taxon>
    </lineage>
</organism>
<dbReference type="InterPro" id="IPR055261">
    <property type="entry name" value="PI_transfer_N"/>
</dbReference>
<evidence type="ECO:0000259" key="1">
    <source>
        <dbReference type="Pfam" id="PF02121"/>
    </source>
</evidence>